<dbReference type="RefSeq" id="WP_172344987.1">
    <property type="nucleotide sequence ID" value="NZ_CASYYZ010000089.1"/>
</dbReference>
<keyword evidence="3" id="KW-1185">Reference proteome</keyword>
<dbReference type="SMART" id="SM00710">
    <property type="entry name" value="PbH1"/>
    <property type="match status" value="7"/>
</dbReference>
<accession>A0ABX2B6B4</accession>
<feature type="chain" id="PRO_5045579117" evidence="1">
    <location>
        <begin position="28"/>
        <end position="575"/>
    </location>
</feature>
<dbReference type="NCBIfam" id="NF041518">
    <property type="entry name" value="choice_anch_Q"/>
    <property type="match status" value="1"/>
</dbReference>
<dbReference type="SUPFAM" id="SSF51126">
    <property type="entry name" value="Pectin lyase-like"/>
    <property type="match status" value="1"/>
</dbReference>
<dbReference type="InterPro" id="IPR012334">
    <property type="entry name" value="Pectin_lyas_fold"/>
</dbReference>
<evidence type="ECO:0000313" key="2">
    <source>
        <dbReference type="EMBL" id="NPE25520.1"/>
    </source>
</evidence>
<dbReference type="EMBL" id="JABKKJ010000013">
    <property type="protein sequence ID" value="NPE25520.1"/>
    <property type="molecule type" value="Genomic_DNA"/>
</dbReference>
<evidence type="ECO:0000313" key="3">
    <source>
        <dbReference type="Proteomes" id="UP000820977"/>
    </source>
</evidence>
<dbReference type="InterPro" id="IPR006626">
    <property type="entry name" value="PbH1"/>
</dbReference>
<dbReference type="InterPro" id="IPR011050">
    <property type="entry name" value="Pectin_lyase_fold/virulence"/>
</dbReference>
<gene>
    <name evidence="2" type="ORF">HPS54_08350</name>
</gene>
<name>A0ABX2B6B4_9BACT</name>
<organism evidence="2 3">
    <name type="scientific">Xylanibacter caecicola</name>
    <dbReference type="NCBI Taxonomy" id="2736294"/>
    <lineage>
        <taxon>Bacteria</taxon>
        <taxon>Pseudomonadati</taxon>
        <taxon>Bacteroidota</taxon>
        <taxon>Bacteroidia</taxon>
        <taxon>Bacteroidales</taxon>
        <taxon>Prevotellaceae</taxon>
        <taxon>Xylanibacter</taxon>
    </lineage>
</organism>
<comment type="caution">
    <text evidence="2">The sequence shown here is derived from an EMBL/GenBank/DDBJ whole genome shotgun (WGS) entry which is preliminary data.</text>
</comment>
<dbReference type="InterPro" id="IPR059226">
    <property type="entry name" value="Choice_anch_Q_dom"/>
</dbReference>
<evidence type="ECO:0000256" key="1">
    <source>
        <dbReference type="SAM" id="SignalP"/>
    </source>
</evidence>
<proteinExistence type="predicted"/>
<feature type="signal peptide" evidence="1">
    <location>
        <begin position="1"/>
        <end position="27"/>
    </location>
</feature>
<dbReference type="Proteomes" id="UP000820977">
    <property type="component" value="Unassembled WGS sequence"/>
</dbReference>
<sequence>MYKLKHYRIAGLATFITMMAIGMSANAAVHYVKTGSNSGDGTSWASAYTTIDEALDASQPGDEIWVAAGTYKPTRLINTSVKNSRSFVLKDGVSLYGGFSGTESSKDERMVKTDGKAWDMTYETILSGDDDVPDVWEREISPGTTYRYTWKTENSQIPGSQNNATHVLYNGDIIRNNTIIDGFTITGGNANQHKTKASGGGIYATGNVSINACRIIENSTWFRNEPLTNDIQALGGGIYLNGAGEASVTNCYFSRNYATSSYTIGRGGALYAKNAEVSGCTFDNCVGEDGGGAVYQINGTLKDCTFSNCYGSAGGALYAAGTVERVAVSECRSLNGGGIYVDNGGTVIHATVYNCYADALEFGESLGGSGGGIFVHGGNVLGCVVYNNLSFNGGGICIRSGRVINSTVQNNAIRKDNPNVTNIDEWPESGAIKGVANCIGDINTNAANFIAPTTFTGLSNDDIQKEALVNADWSLAAGSEFIDAGTPTEGLQENTDMAGNPRITGKSIDVGAYEYVSGSTGINISESDMNNSGINTINYYTVSGISLGSVVPKNGYYIVKTTFNNGRTVYRKCKK</sequence>
<protein>
    <submittedName>
        <fullName evidence="2">Right-handed parallel beta-helix repeat-containing protein</fullName>
    </submittedName>
</protein>
<dbReference type="Gene3D" id="2.160.20.10">
    <property type="entry name" value="Single-stranded right-handed beta-helix, Pectin lyase-like"/>
    <property type="match status" value="1"/>
</dbReference>
<reference evidence="2 3" key="1">
    <citation type="submission" date="2020-05" db="EMBL/GenBank/DDBJ databases">
        <title>Distinct polysaccharide utilization as determinants for interspecies competition between intestinal Prevotella spp.</title>
        <authorList>
            <person name="Galvez E.J.C."/>
            <person name="Iljazovic A."/>
            <person name="Strowig T."/>
        </authorList>
    </citation>
    <scope>NUCLEOTIDE SEQUENCE [LARGE SCALE GENOMIC DNA]</scope>
    <source>
        <strain evidence="2 3">PCHR</strain>
    </source>
</reference>
<keyword evidence="1" id="KW-0732">Signal</keyword>